<proteinExistence type="predicted"/>
<gene>
    <name evidence="3" type="ORF">PHYSODRAFT_338520</name>
</gene>
<feature type="transmembrane region" description="Helical" evidence="2">
    <location>
        <begin position="223"/>
        <end position="248"/>
    </location>
</feature>
<dbReference type="Proteomes" id="UP000002640">
    <property type="component" value="Unassembled WGS sequence"/>
</dbReference>
<evidence type="ECO:0000313" key="4">
    <source>
        <dbReference type="Proteomes" id="UP000002640"/>
    </source>
</evidence>
<dbReference type="RefSeq" id="XP_009534648.1">
    <property type="nucleotide sequence ID" value="XM_009536353.1"/>
</dbReference>
<keyword evidence="4" id="KW-1185">Reference proteome</keyword>
<dbReference type="AlphaFoldDB" id="G5A538"/>
<keyword evidence="2" id="KW-0812">Transmembrane</keyword>
<evidence type="ECO:0008006" key="5">
    <source>
        <dbReference type="Google" id="ProtNLM"/>
    </source>
</evidence>
<evidence type="ECO:0000256" key="1">
    <source>
        <dbReference type="ARBA" id="ARBA00022448"/>
    </source>
</evidence>
<keyword evidence="2" id="KW-1133">Transmembrane helix</keyword>
<dbReference type="GeneID" id="20647587"/>
<dbReference type="PANTHER" id="PTHR19241">
    <property type="entry name" value="ATP-BINDING CASSETTE TRANSPORTER"/>
    <property type="match status" value="1"/>
</dbReference>
<evidence type="ECO:0000313" key="3">
    <source>
        <dbReference type="EMBL" id="EGZ09787.1"/>
    </source>
</evidence>
<organism evidence="3 4">
    <name type="scientific">Phytophthora sojae (strain P6497)</name>
    <name type="common">Soybean stem and root rot agent</name>
    <name type="synonym">Phytophthora megasperma f. sp. glycines</name>
    <dbReference type="NCBI Taxonomy" id="1094619"/>
    <lineage>
        <taxon>Eukaryota</taxon>
        <taxon>Sar</taxon>
        <taxon>Stramenopiles</taxon>
        <taxon>Oomycota</taxon>
        <taxon>Peronosporomycetes</taxon>
        <taxon>Peronosporales</taxon>
        <taxon>Peronosporaceae</taxon>
        <taxon>Phytophthora</taxon>
    </lineage>
</organism>
<evidence type="ECO:0000256" key="2">
    <source>
        <dbReference type="SAM" id="Phobius"/>
    </source>
</evidence>
<keyword evidence="1" id="KW-0813">Transport</keyword>
<accession>G5A538</accession>
<protein>
    <recommendedName>
        <fullName evidence="5">ABC transporter domain-containing protein</fullName>
    </recommendedName>
</protein>
<keyword evidence="2" id="KW-0472">Membrane</keyword>
<reference evidence="3 4" key="1">
    <citation type="journal article" date="2006" name="Science">
        <title>Phytophthora genome sequences uncover evolutionary origins and mechanisms of pathogenesis.</title>
        <authorList>
            <person name="Tyler B.M."/>
            <person name="Tripathy S."/>
            <person name="Zhang X."/>
            <person name="Dehal P."/>
            <person name="Jiang R.H."/>
            <person name="Aerts A."/>
            <person name="Arredondo F.D."/>
            <person name="Baxter L."/>
            <person name="Bensasson D."/>
            <person name="Beynon J.L."/>
            <person name="Chapman J."/>
            <person name="Damasceno C.M."/>
            <person name="Dorrance A.E."/>
            <person name="Dou D."/>
            <person name="Dickerman A.W."/>
            <person name="Dubchak I.L."/>
            <person name="Garbelotto M."/>
            <person name="Gijzen M."/>
            <person name="Gordon S.G."/>
            <person name="Govers F."/>
            <person name="Grunwald N.J."/>
            <person name="Huang W."/>
            <person name="Ivors K.L."/>
            <person name="Jones R.W."/>
            <person name="Kamoun S."/>
            <person name="Krampis K."/>
            <person name="Lamour K.H."/>
            <person name="Lee M.K."/>
            <person name="McDonald W.H."/>
            <person name="Medina M."/>
            <person name="Meijer H.J."/>
            <person name="Nordberg E.K."/>
            <person name="Maclean D.J."/>
            <person name="Ospina-Giraldo M.D."/>
            <person name="Morris P.F."/>
            <person name="Phuntumart V."/>
            <person name="Putnam N.H."/>
            <person name="Rash S."/>
            <person name="Rose J.K."/>
            <person name="Sakihama Y."/>
            <person name="Salamov A.A."/>
            <person name="Savidor A."/>
            <person name="Scheuring C.F."/>
            <person name="Smith B.M."/>
            <person name="Sobral B.W."/>
            <person name="Terry A."/>
            <person name="Torto-Alalibo T.A."/>
            <person name="Win J."/>
            <person name="Xu Z."/>
            <person name="Zhang H."/>
            <person name="Grigoriev I.V."/>
            <person name="Rokhsar D.S."/>
            <person name="Boore J.L."/>
        </authorList>
    </citation>
    <scope>NUCLEOTIDE SEQUENCE [LARGE SCALE GENOMIC DNA]</scope>
    <source>
        <strain evidence="3 4">P6497</strain>
    </source>
</reference>
<sequence length="496" mass="55766">MAQVWWNIDITHFYLVDHGLLCHFVVPQYNVHGNYLIGDSKVEPFPTTPTNCVSDSYAVELYFYHGSIGYYSFYEEVAGTYCSIDKTVYGLVGGLGTYDLNGYNLANDAGSEGYRWSYWYCSVAEGLMSDLFLLVANDGVFAWVQYISLGYNLSGVLLLLFELLENMGWMRESSRLFIKRLLLSYESALIGELLSAICQPHFLTALNRSELKNSGSTAKAASYYVWSLVGHGVFVLVLIGFIMSIRILRAVSYVRWKHGCSWAIFTAPCCVDNTLSMRNKMTMLGGYRWENGTLFYKVEALKAFGLLKVEEEDGTELLETVVRQQILKGISGVFNAGTMTLVLGQPGPVKSALLRNVVFEDEVTYNGTSDQHGAGQRSYLRHHQQVAQHRPKTCHKAVVISLLQPSPEVFALFDDVLLLNDSEVLYHGPRAQVYKCRVNVRGRTHPRLPVEFAEAFARSGIHIVRLTEVCMPQDAATAQDVETYVKVVQEFHQTFG</sequence>
<dbReference type="KEGG" id="psoj:PHYSODRAFT_338520"/>
<dbReference type="InParanoid" id="G5A538"/>
<feature type="transmembrane region" description="Helical" evidence="2">
    <location>
        <begin position="142"/>
        <end position="161"/>
    </location>
</feature>
<name>G5A538_PHYSP</name>
<dbReference type="EMBL" id="JH159159">
    <property type="protein sequence ID" value="EGZ09787.1"/>
    <property type="molecule type" value="Genomic_DNA"/>
</dbReference>
<feature type="transmembrane region" description="Helical" evidence="2">
    <location>
        <begin position="182"/>
        <end position="203"/>
    </location>
</feature>